<name>A0A0B5BDM4_9BACT</name>
<evidence type="ECO:0000313" key="1">
    <source>
        <dbReference type="EMBL" id="AJE03244.1"/>
    </source>
</evidence>
<keyword evidence="2" id="KW-1185">Reference proteome</keyword>
<gene>
    <name evidence="1" type="ORF">GPICK_07655</name>
</gene>
<protein>
    <submittedName>
        <fullName evidence="1">Uncharacterized protein</fullName>
    </submittedName>
</protein>
<dbReference type="KEGG" id="gpi:GPICK_07655"/>
<accession>A0A0B5BDM4</accession>
<dbReference type="EMBL" id="CP009788">
    <property type="protein sequence ID" value="AJE03244.1"/>
    <property type="molecule type" value="Genomic_DNA"/>
</dbReference>
<dbReference type="STRING" id="345632.GPICK_07655"/>
<dbReference type="Proteomes" id="UP000057609">
    <property type="component" value="Chromosome"/>
</dbReference>
<proteinExistence type="predicted"/>
<sequence>MIAATDRDSWLKRNKRKFYPDHYEETHLEVLLAKEFMTERGFRSALFVSSPYHMRRIRMMADEELGKAGMTAQCVPYEDHARSFQLWMLSRPDFRWVITECAKIGWYLIYHKQVSA</sequence>
<evidence type="ECO:0000313" key="2">
    <source>
        <dbReference type="Proteomes" id="UP000057609"/>
    </source>
</evidence>
<reference evidence="1 2" key="1">
    <citation type="journal article" date="2015" name="Genome Announc.">
        <title>Complete Genome of Geobacter pickeringii G13T, a Metal-Reducing Isolate from Sedimentary Kaolin Deposits.</title>
        <authorList>
            <person name="Badalamenti J.P."/>
            <person name="Bond D.R."/>
        </authorList>
    </citation>
    <scope>NUCLEOTIDE SEQUENCE [LARGE SCALE GENOMIC DNA]</scope>
    <source>
        <strain evidence="1 2">G13</strain>
    </source>
</reference>
<dbReference type="HOGENOM" id="CLU_2093343_0_0_7"/>
<dbReference type="AlphaFoldDB" id="A0A0B5BDM4"/>
<organism evidence="1 2">
    <name type="scientific">Geobacter pickeringii</name>
    <dbReference type="NCBI Taxonomy" id="345632"/>
    <lineage>
        <taxon>Bacteria</taxon>
        <taxon>Pseudomonadati</taxon>
        <taxon>Thermodesulfobacteriota</taxon>
        <taxon>Desulfuromonadia</taxon>
        <taxon>Geobacterales</taxon>
        <taxon>Geobacteraceae</taxon>
        <taxon>Geobacter</taxon>
    </lineage>
</organism>